<feature type="transmembrane region" description="Helical" evidence="6">
    <location>
        <begin position="186"/>
        <end position="206"/>
    </location>
</feature>
<evidence type="ECO:0000256" key="3">
    <source>
        <dbReference type="ARBA" id="ARBA00022692"/>
    </source>
</evidence>
<dbReference type="KEGG" id="mtun:MTUNDRAET4_0630"/>
<evidence type="ECO:0000256" key="2">
    <source>
        <dbReference type="ARBA" id="ARBA00022475"/>
    </source>
</evidence>
<keyword evidence="3 6" id="KW-0812">Transmembrane</keyword>
<feature type="transmembrane region" description="Helical" evidence="6">
    <location>
        <begin position="226"/>
        <end position="248"/>
    </location>
</feature>
<dbReference type="PANTHER" id="PTHR30482:SF10">
    <property type="entry name" value="HIGH-AFFINITY BRANCHED-CHAIN AMINO ACID TRANSPORT PROTEIN BRAE"/>
    <property type="match status" value="1"/>
</dbReference>
<evidence type="ECO:0000256" key="5">
    <source>
        <dbReference type="ARBA" id="ARBA00023136"/>
    </source>
</evidence>
<feature type="transmembrane region" description="Helical" evidence="6">
    <location>
        <begin position="20"/>
        <end position="41"/>
    </location>
</feature>
<organism evidence="7 8">
    <name type="scientific">Methylocella tundrae</name>
    <dbReference type="NCBI Taxonomy" id="227605"/>
    <lineage>
        <taxon>Bacteria</taxon>
        <taxon>Pseudomonadati</taxon>
        <taxon>Pseudomonadota</taxon>
        <taxon>Alphaproteobacteria</taxon>
        <taxon>Hyphomicrobiales</taxon>
        <taxon>Beijerinckiaceae</taxon>
        <taxon>Methylocella</taxon>
    </lineage>
</organism>
<evidence type="ECO:0000256" key="4">
    <source>
        <dbReference type="ARBA" id="ARBA00022989"/>
    </source>
</evidence>
<proteinExistence type="predicted"/>
<dbReference type="EMBL" id="LR536450">
    <property type="protein sequence ID" value="VFU07523.1"/>
    <property type="molecule type" value="Genomic_DNA"/>
</dbReference>
<gene>
    <name evidence="7" type="ORF">MTUNDRAET4_0630</name>
</gene>
<dbReference type="PANTHER" id="PTHR30482">
    <property type="entry name" value="HIGH-AFFINITY BRANCHED-CHAIN AMINO ACID TRANSPORT SYSTEM PERMEASE"/>
    <property type="match status" value="1"/>
</dbReference>
<dbReference type="InterPro" id="IPR001851">
    <property type="entry name" value="ABC_transp_permease"/>
</dbReference>
<sequence length="290" mass="30043">MISTCRNMTGFDLSDFLWTYQSLIASLGVNGLLALSMYVVLAIGQLSLGEAAFMGIGAYASALLTLHSGLPFPLVLAAAMLIPAAIALAIGVPTLRLSGVYLALATIGLGEILRIFLIQSDVTGGALGLSGIPVKADFPLIYGCLGSALLALVLITRSRVGRALEAIREDEIAASVSGIPLARYKMAALVASAMLAGLAGALNAHASSFISPNDYGFDAAVTILSYALLGGVGSPFGPLAGAMVLTLLPEVLRPLQDFRLVINGLIIVIAVLYMPHGILPWRARRIGARA</sequence>
<dbReference type="Pfam" id="PF02653">
    <property type="entry name" value="BPD_transp_2"/>
    <property type="match status" value="1"/>
</dbReference>
<protein>
    <submittedName>
        <fullName evidence="7">Inner-membrane translocator</fullName>
    </submittedName>
</protein>
<feature type="transmembrane region" description="Helical" evidence="6">
    <location>
        <begin position="260"/>
        <end position="279"/>
    </location>
</feature>
<evidence type="ECO:0000256" key="6">
    <source>
        <dbReference type="SAM" id="Phobius"/>
    </source>
</evidence>
<evidence type="ECO:0000313" key="7">
    <source>
        <dbReference type="EMBL" id="VFU07523.1"/>
    </source>
</evidence>
<dbReference type="CDD" id="cd06581">
    <property type="entry name" value="TM_PBP1_LivM_like"/>
    <property type="match status" value="1"/>
</dbReference>
<dbReference type="GO" id="GO:0005886">
    <property type="term" value="C:plasma membrane"/>
    <property type="evidence" value="ECO:0007669"/>
    <property type="project" value="UniProtKB-SubCell"/>
</dbReference>
<keyword evidence="5 6" id="KW-0472">Membrane</keyword>
<accession>A0A4U8YW27</accession>
<dbReference type="GO" id="GO:0015658">
    <property type="term" value="F:branched-chain amino acid transmembrane transporter activity"/>
    <property type="evidence" value="ECO:0007669"/>
    <property type="project" value="InterPro"/>
</dbReference>
<feature type="transmembrane region" description="Helical" evidence="6">
    <location>
        <begin position="72"/>
        <end position="92"/>
    </location>
</feature>
<keyword evidence="4 6" id="KW-1133">Transmembrane helix</keyword>
<reference evidence="7 8" key="1">
    <citation type="submission" date="2019-03" db="EMBL/GenBank/DDBJ databases">
        <authorList>
            <person name="Kox A.R. M."/>
        </authorList>
    </citation>
    <scope>NUCLEOTIDE SEQUENCE [LARGE SCALE GENOMIC DNA]</scope>
    <source>
        <strain evidence="7">MTUNDRAET4 annotated genome</strain>
    </source>
</reference>
<comment type="subcellular location">
    <subcellularLocation>
        <location evidence="1">Cell membrane</location>
        <topology evidence="1">Multi-pass membrane protein</topology>
    </subcellularLocation>
</comment>
<name>A0A4U8YW27_METTU</name>
<feature type="transmembrane region" description="Helical" evidence="6">
    <location>
        <begin position="99"/>
        <end position="118"/>
    </location>
</feature>
<dbReference type="InterPro" id="IPR043428">
    <property type="entry name" value="LivM-like"/>
</dbReference>
<evidence type="ECO:0000256" key="1">
    <source>
        <dbReference type="ARBA" id="ARBA00004651"/>
    </source>
</evidence>
<feature type="transmembrane region" description="Helical" evidence="6">
    <location>
        <begin position="138"/>
        <end position="155"/>
    </location>
</feature>
<evidence type="ECO:0000313" key="8">
    <source>
        <dbReference type="Proteomes" id="UP000294360"/>
    </source>
</evidence>
<keyword evidence="2" id="KW-1003">Cell membrane</keyword>
<dbReference type="Proteomes" id="UP000294360">
    <property type="component" value="Chromosome"/>
</dbReference>
<dbReference type="AlphaFoldDB" id="A0A4U8YW27"/>